<evidence type="ECO:0000259" key="1">
    <source>
        <dbReference type="Pfam" id="PF26348"/>
    </source>
</evidence>
<protein>
    <recommendedName>
        <fullName evidence="1">ScoMcrA-like SRA domain-containing protein</fullName>
    </recommendedName>
</protein>
<dbReference type="Pfam" id="PF26348">
    <property type="entry name" value="SRA_ScoMcrA"/>
    <property type="match status" value="1"/>
</dbReference>
<dbReference type="EMBL" id="BHXC01000006">
    <property type="protein sequence ID" value="GCB91759.1"/>
    <property type="molecule type" value="Genomic_DNA"/>
</dbReference>
<gene>
    <name evidence="2" type="ORF">SALB_04499</name>
</gene>
<accession>A0A401R2H3</accession>
<dbReference type="RefSeq" id="WP_124428150.1">
    <property type="nucleotide sequence ID" value="NZ_BHXC01000006.1"/>
</dbReference>
<organism evidence="2 3">
    <name type="scientific">Streptomyces noursei</name>
    <name type="common">Streptomyces albulus</name>
    <dbReference type="NCBI Taxonomy" id="1971"/>
    <lineage>
        <taxon>Bacteria</taxon>
        <taxon>Bacillati</taxon>
        <taxon>Actinomycetota</taxon>
        <taxon>Actinomycetes</taxon>
        <taxon>Kitasatosporales</taxon>
        <taxon>Streptomycetaceae</taxon>
        <taxon>Streptomyces</taxon>
    </lineage>
</organism>
<evidence type="ECO:0000313" key="2">
    <source>
        <dbReference type="EMBL" id="GCB91759.1"/>
    </source>
</evidence>
<feature type="domain" description="ScoMcrA-like SRA" evidence="1">
    <location>
        <begin position="13"/>
        <end position="156"/>
    </location>
</feature>
<sequence>MTASAKVINPGDVRTRTEIRAAFGGSPQGGICPSEDMHSVNLYSDPDVGEQAGYYDGWLAEGDELGSVFEYTGAGKSGDQTFDGVAGAGNRAILRHAEQDRVLRVFTRVGKLPGSDTKTHRYLGTFTLDGMEPYVWRRVHGEDGQERSVVVFRLRQEGEVQHAEQDVIPPAEETTAEFVPFRAVTAAMFQSDPATSSALPLPKQRVRKGAAGRKAAPNAETSGTFVVPEAFSTKLSLRAATAATVAVRHEAELTQAYKGFLDSAGHQTGAFQIKVKGLTSTLRTDLYDATDHVLYEAKGSNSREDVRMALGQILDYSRYVKAPGRGEEPKRVILLPAAPTPDMYTLLDRYDVGVVYQSDDGRFVGEAVPKGEQ</sequence>
<dbReference type="AlphaFoldDB" id="A0A401R2H3"/>
<proteinExistence type="predicted"/>
<comment type="caution">
    <text evidence="2">The sequence shown here is derived from an EMBL/GenBank/DDBJ whole genome shotgun (WGS) entry which is preliminary data.</text>
</comment>
<dbReference type="InterPro" id="IPR058712">
    <property type="entry name" value="SRA_ScoMcrA"/>
</dbReference>
<reference evidence="2 3" key="1">
    <citation type="journal article" date="2019" name="Microbiol. Resour. Announc.">
        <title>Draft Genome Sequence of the Most Traditional epsilon-Poly-l-Lysine Producer, Streptomyces albulus NBRC14147.</title>
        <authorList>
            <person name="Yamanaka K."/>
            <person name="Hamano Y."/>
        </authorList>
    </citation>
    <scope>NUCLEOTIDE SEQUENCE [LARGE SCALE GENOMIC DNA]</scope>
    <source>
        <strain evidence="2 3">NBRC 14147</strain>
    </source>
</reference>
<evidence type="ECO:0000313" key="3">
    <source>
        <dbReference type="Proteomes" id="UP000288351"/>
    </source>
</evidence>
<dbReference type="Proteomes" id="UP000288351">
    <property type="component" value="Unassembled WGS sequence"/>
</dbReference>
<name>A0A401R2H3_STRNR</name>